<dbReference type="Gene3D" id="3.30.1380.10">
    <property type="match status" value="1"/>
</dbReference>
<accession>A0A1G8SFC3</accession>
<dbReference type="EMBL" id="FNEJ01000024">
    <property type="protein sequence ID" value="SDJ27939.1"/>
    <property type="molecule type" value="Genomic_DNA"/>
</dbReference>
<feature type="transmembrane region" description="Helical" evidence="1">
    <location>
        <begin position="6"/>
        <end position="27"/>
    </location>
</feature>
<sequence>MRVPLHLLAVAALTVLTQVGGLAWLLSLRTRHRMLVFVLAYFALSASASMLAPLFGRVPLSCGGSGPLRMQSWVYCLANRNYVVPELASAAADLAADVNRRHPGTLTLALDGNFPFFSGFPLLPHLSHDDGRKLDLAFYYMDRQGSYLRGVTRSPIGYFAFEQGPTQCPPHWLSLRWDLDWLQPHLPHYSPEPSRMIAMLDWLATDPRISRVFVEPHLLSTLGRVSPKFGFQGCRAARHDDHVHIQL</sequence>
<keyword evidence="1" id="KW-0472">Membrane</keyword>
<protein>
    <recommendedName>
        <fullName evidence="4">Penicillin-insensitive murein endopeptidase</fullName>
    </recommendedName>
</protein>
<keyword evidence="1" id="KW-0812">Transmembrane</keyword>
<proteinExistence type="predicted"/>
<evidence type="ECO:0000313" key="2">
    <source>
        <dbReference type="EMBL" id="SDJ27939.1"/>
    </source>
</evidence>
<dbReference type="SUPFAM" id="SSF55166">
    <property type="entry name" value="Hedgehog/DD-peptidase"/>
    <property type="match status" value="1"/>
</dbReference>
<dbReference type="STRING" id="555512.SAMN04487993_102439"/>
<evidence type="ECO:0008006" key="4">
    <source>
        <dbReference type="Google" id="ProtNLM"/>
    </source>
</evidence>
<feature type="transmembrane region" description="Helical" evidence="1">
    <location>
        <begin position="34"/>
        <end position="55"/>
    </location>
</feature>
<evidence type="ECO:0000313" key="3">
    <source>
        <dbReference type="Proteomes" id="UP000199093"/>
    </source>
</evidence>
<keyword evidence="1" id="KW-1133">Transmembrane helix</keyword>
<name>A0A1G8SFC3_9RHOB</name>
<reference evidence="2 3" key="1">
    <citation type="submission" date="2016-10" db="EMBL/GenBank/DDBJ databases">
        <authorList>
            <person name="de Groot N.N."/>
        </authorList>
    </citation>
    <scope>NUCLEOTIDE SEQUENCE [LARGE SCALE GENOMIC DNA]</scope>
    <source>
        <strain evidence="2 3">DSM 26424</strain>
    </source>
</reference>
<dbReference type="OrthoDB" id="655954at2"/>
<keyword evidence="3" id="KW-1185">Reference proteome</keyword>
<organism evidence="2 3">
    <name type="scientific">Salipiger marinus</name>
    <dbReference type="NCBI Taxonomy" id="555512"/>
    <lineage>
        <taxon>Bacteria</taxon>
        <taxon>Pseudomonadati</taxon>
        <taxon>Pseudomonadota</taxon>
        <taxon>Alphaproteobacteria</taxon>
        <taxon>Rhodobacterales</taxon>
        <taxon>Roseobacteraceae</taxon>
        <taxon>Salipiger</taxon>
    </lineage>
</organism>
<evidence type="ECO:0000256" key="1">
    <source>
        <dbReference type="SAM" id="Phobius"/>
    </source>
</evidence>
<dbReference type="AlphaFoldDB" id="A0A1G8SFC3"/>
<gene>
    <name evidence="2" type="ORF">SAMN04487993_102439</name>
</gene>
<dbReference type="Proteomes" id="UP000199093">
    <property type="component" value="Unassembled WGS sequence"/>
</dbReference>
<dbReference type="InterPro" id="IPR009045">
    <property type="entry name" value="Zn_M74/Hedgehog-like"/>
</dbReference>